<dbReference type="OrthoDB" id="4328863at2"/>
<dbReference type="EMBL" id="PENI01000032">
    <property type="protein sequence ID" value="RMB81309.1"/>
    <property type="molecule type" value="Genomic_DNA"/>
</dbReference>
<keyword evidence="2" id="KW-1185">Reference proteome</keyword>
<gene>
    <name evidence="1" type="ORF">CTZ28_35515</name>
</gene>
<reference evidence="1 2" key="1">
    <citation type="submission" date="2017-11" db="EMBL/GenBank/DDBJ databases">
        <title>Draft genome of actinobacteria isolated from guarana (Paullinia cupana (Mart.) Ducke.</title>
        <authorList>
            <person name="Siqueira K.A."/>
            <person name="Liotti R.G."/>
            <person name="Mendes T.A.O."/>
            <person name="Soares M.A."/>
        </authorList>
    </citation>
    <scope>NUCLEOTIDE SEQUENCE [LARGE SCALE GENOMIC DNA]</scope>
    <source>
        <strain evidence="1 2">193</strain>
    </source>
</reference>
<comment type="caution">
    <text evidence="1">The sequence shown here is derived from an EMBL/GenBank/DDBJ whole genome shotgun (WGS) entry which is preliminary data.</text>
</comment>
<protein>
    <submittedName>
        <fullName evidence="1">Uncharacterized protein</fullName>
    </submittedName>
</protein>
<accession>A0A3M0I5B9</accession>
<sequence length="59" mass="6244">MTAQATTGRRGLCSWCGRFATGIELIQAEDAGSGPAVRGLYACGPCREVHRLVPLADRP</sequence>
<dbReference type="Proteomes" id="UP000270471">
    <property type="component" value="Unassembled WGS sequence"/>
</dbReference>
<dbReference type="AlphaFoldDB" id="A0A3M0I5B9"/>
<name>A0A3M0I5B9_9ACTN</name>
<evidence type="ECO:0000313" key="2">
    <source>
        <dbReference type="Proteomes" id="UP000270471"/>
    </source>
</evidence>
<proteinExistence type="predicted"/>
<evidence type="ECO:0000313" key="1">
    <source>
        <dbReference type="EMBL" id="RMB81309.1"/>
    </source>
</evidence>
<organism evidence="1 2">
    <name type="scientific">Streptomyces shenzhenensis</name>
    <dbReference type="NCBI Taxonomy" id="943815"/>
    <lineage>
        <taxon>Bacteria</taxon>
        <taxon>Bacillati</taxon>
        <taxon>Actinomycetota</taxon>
        <taxon>Actinomycetes</taxon>
        <taxon>Kitasatosporales</taxon>
        <taxon>Streptomycetaceae</taxon>
        <taxon>Streptomyces</taxon>
    </lineage>
</organism>